<dbReference type="GO" id="GO:0000150">
    <property type="term" value="F:DNA strand exchange activity"/>
    <property type="evidence" value="ECO:0007669"/>
    <property type="project" value="InterPro"/>
</dbReference>
<sequence length="38" mass="4356">MSIKDGSSVQEIADSLGISRATFYRYLKAYDKLSERKK</sequence>
<comment type="caution">
    <text evidence="1">The sequence shown here is derived from an EMBL/GenBank/DDBJ whole genome shotgun (WGS) entry which is preliminary data.</text>
</comment>
<evidence type="ECO:0000313" key="2">
    <source>
        <dbReference type="Proteomes" id="UP000293925"/>
    </source>
</evidence>
<dbReference type="SUPFAM" id="SSF46689">
    <property type="entry name" value="Homeodomain-like"/>
    <property type="match status" value="1"/>
</dbReference>
<dbReference type="GO" id="GO:0003677">
    <property type="term" value="F:DNA binding"/>
    <property type="evidence" value="ECO:0007669"/>
    <property type="project" value="InterPro"/>
</dbReference>
<gene>
    <name evidence="1" type="ORF">EZ456_07435</name>
</gene>
<evidence type="ECO:0000313" key="1">
    <source>
        <dbReference type="EMBL" id="TCD27979.1"/>
    </source>
</evidence>
<keyword evidence="2" id="KW-1185">Reference proteome</keyword>
<dbReference type="EMBL" id="SJSO01000005">
    <property type="protein sequence ID" value="TCD27979.1"/>
    <property type="molecule type" value="Genomic_DNA"/>
</dbReference>
<dbReference type="InterPro" id="IPR009057">
    <property type="entry name" value="Homeodomain-like_sf"/>
</dbReference>
<organism evidence="1 2">
    <name type="scientific">Pedobacter psychrodurus</name>
    <dbReference type="NCBI Taxonomy" id="2530456"/>
    <lineage>
        <taxon>Bacteria</taxon>
        <taxon>Pseudomonadati</taxon>
        <taxon>Bacteroidota</taxon>
        <taxon>Sphingobacteriia</taxon>
        <taxon>Sphingobacteriales</taxon>
        <taxon>Sphingobacteriaceae</taxon>
        <taxon>Pedobacter</taxon>
    </lineage>
</organism>
<dbReference type="Gene3D" id="1.10.10.60">
    <property type="entry name" value="Homeodomain-like"/>
    <property type="match status" value="1"/>
</dbReference>
<dbReference type="Pfam" id="PF13551">
    <property type="entry name" value="HTH_29"/>
    <property type="match status" value="1"/>
</dbReference>
<accession>A0A4V2MR56</accession>
<reference evidence="1 2" key="1">
    <citation type="submission" date="2019-02" db="EMBL/GenBank/DDBJ databases">
        <title>Pedobacter sp. RP-3-21 sp. nov., isolated from Arctic soil.</title>
        <authorList>
            <person name="Dahal R.H."/>
        </authorList>
    </citation>
    <scope>NUCLEOTIDE SEQUENCE [LARGE SCALE GENOMIC DNA]</scope>
    <source>
        <strain evidence="1 2">RP-3-21</strain>
    </source>
</reference>
<name>A0A4V2MR56_9SPHI</name>
<protein>
    <submittedName>
        <fullName evidence="1">TetR family transcriptional regulator</fullName>
    </submittedName>
</protein>
<dbReference type="Proteomes" id="UP000293925">
    <property type="component" value="Unassembled WGS sequence"/>
</dbReference>
<dbReference type="AlphaFoldDB" id="A0A4V2MR56"/>
<proteinExistence type="predicted"/>
<dbReference type="OrthoDB" id="9789566at2"/>